<dbReference type="AlphaFoldDB" id="A0A016TI56"/>
<sequence>MRVTPRNPVDGAHFIHYTVHCSIRYTKHSTAVSPQVGGYCVCVFNSPLRFTSSRLHSGRLNSKVKFSVSAAFKCHIIPSQLYQSHTCEDASYPIAVTHT</sequence>
<protein>
    <submittedName>
        <fullName evidence="1">Uncharacterized protein</fullName>
    </submittedName>
</protein>
<organism evidence="1 2">
    <name type="scientific">Ancylostoma ceylanicum</name>
    <dbReference type="NCBI Taxonomy" id="53326"/>
    <lineage>
        <taxon>Eukaryota</taxon>
        <taxon>Metazoa</taxon>
        <taxon>Ecdysozoa</taxon>
        <taxon>Nematoda</taxon>
        <taxon>Chromadorea</taxon>
        <taxon>Rhabditida</taxon>
        <taxon>Rhabditina</taxon>
        <taxon>Rhabditomorpha</taxon>
        <taxon>Strongyloidea</taxon>
        <taxon>Ancylostomatidae</taxon>
        <taxon>Ancylostomatinae</taxon>
        <taxon>Ancylostoma</taxon>
    </lineage>
</organism>
<dbReference type="Proteomes" id="UP000024635">
    <property type="component" value="Unassembled WGS sequence"/>
</dbReference>
<evidence type="ECO:0000313" key="1">
    <source>
        <dbReference type="EMBL" id="EYC02365.1"/>
    </source>
</evidence>
<keyword evidence="2" id="KW-1185">Reference proteome</keyword>
<comment type="caution">
    <text evidence="1">The sequence shown here is derived from an EMBL/GenBank/DDBJ whole genome shotgun (WGS) entry which is preliminary data.</text>
</comment>
<name>A0A016TI56_9BILA</name>
<accession>A0A016TI56</accession>
<dbReference type="EMBL" id="JARK01001436">
    <property type="protein sequence ID" value="EYC02365.1"/>
    <property type="molecule type" value="Genomic_DNA"/>
</dbReference>
<evidence type="ECO:0000313" key="2">
    <source>
        <dbReference type="Proteomes" id="UP000024635"/>
    </source>
</evidence>
<reference evidence="2" key="1">
    <citation type="journal article" date="2015" name="Nat. Genet.">
        <title>The genome and transcriptome of the zoonotic hookworm Ancylostoma ceylanicum identify infection-specific gene families.</title>
        <authorList>
            <person name="Schwarz E.M."/>
            <person name="Hu Y."/>
            <person name="Antoshechkin I."/>
            <person name="Miller M.M."/>
            <person name="Sternberg P.W."/>
            <person name="Aroian R.V."/>
        </authorList>
    </citation>
    <scope>NUCLEOTIDE SEQUENCE</scope>
    <source>
        <strain evidence="2">HY135</strain>
    </source>
</reference>
<gene>
    <name evidence="1" type="primary">Acey_s0100.g3253</name>
    <name evidence="1" type="ORF">Y032_0100g3253</name>
</gene>
<proteinExistence type="predicted"/>